<feature type="region of interest" description="Disordered" evidence="1">
    <location>
        <begin position="21"/>
        <end position="70"/>
    </location>
</feature>
<protein>
    <submittedName>
        <fullName evidence="3">Uncharacterized protein</fullName>
    </submittedName>
</protein>
<name>A0A975ASE9_9GAMM</name>
<reference evidence="3 4" key="1">
    <citation type="submission" date="2021-03" db="EMBL/GenBank/DDBJ databases">
        <title>Lysobacter sp. nov. isolated from soil of gangwondo yeongwol, south Korea.</title>
        <authorList>
            <person name="Kim K.R."/>
            <person name="Kim K.H."/>
            <person name="Jeon C.O."/>
        </authorList>
    </citation>
    <scope>NUCLEOTIDE SEQUENCE [LARGE SCALE GENOMIC DNA]</scope>
    <source>
        <strain evidence="3 4">R19</strain>
    </source>
</reference>
<dbReference type="KEGG" id="lsf:I8J32_002750"/>
<evidence type="ECO:0000256" key="1">
    <source>
        <dbReference type="SAM" id="MobiDB-lite"/>
    </source>
</evidence>
<feature type="region of interest" description="Disordered" evidence="1">
    <location>
        <begin position="83"/>
        <end position="118"/>
    </location>
</feature>
<dbReference type="Proteomes" id="UP000639274">
    <property type="component" value="Chromosome"/>
</dbReference>
<evidence type="ECO:0000256" key="2">
    <source>
        <dbReference type="SAM" id="SignalP"/>
    </source>
</evidence>
<dbReference type="EMBL" id="CP071518">
    <property type="protein sequence ID" value="QSX78859.1"/>
    <property type="molecule type" value="Genomic_DNA"/>
</dbReference>
<feature type="signal peptide" evidence="2">
    <location>
        <begin position="1"/>
        <end position="20"/>
    </location>
</feature>
<dbReference type="RefSeq" id="WP_200615345.1">
    <property type="nucleotide sequence ID" value="NZ_CP071518.1"/>
</dbReference>
<gene>
    <name evidence="3" type="ORF">I8J32_002750</name>
</gene>
<feature type="chain" id="PRO_5037149727" evidence="2">
    <location>
        <begin position="21"/>
        <end position="118"/>
    </location>
</feature>
<sequence length="118" mass="11714">MRKPMLIALLLLVSPAIAGAQEPAQAPGSASAPTLLPASTPAGSPAPADTTARSPAAKPAQSARSAARSRSVLGQAFADLTQAAESRRAAATPHAKPQALEGSARPAPTQVAVQDPAH</sequence>
<feature type="compositionally biased region" description="Low complexity" evidence="1">
    <location>
        <begin position="37"/>
        <end position="70"/>
    </location>
</feature>
<proteinExistence type="predicted"/>
<dbReference type="AlphaFoldDB" id="A0A975ASE9"/>
<keyword evidence="4" id="KW-1185">Reference proteome</keyword>
<keyword evidence="2" id="KW-0732">Signal</keyword>
<evidence type="ECO:0000313" key="4">
    <source>
        <dbReference type="Proteomes" id="UP000639274"/>
    </source>
</evidence>
<evidence type="ECO:0000313" key="3">
    <source>
        <dbReference type="EMBL" id="QSX78859.1"/>
    </source>
</evidence>
<accession>A0A975ASE9</accession>
<organism evidence="3 4">
    <name type="scientific">Agrilutibacter solisilvae</name>
    <dbReference type="NCBI Taxonomy" id="2763317"/>
    <lineage>
        <taxon>Bacteria</taxon>
        <taxon>Pseudomonadati</taxon>
        <taxon>Pseudomonadota</taxon>
        <taxon>Gammaproteobacteria</taxon>
        <taxon>Lysobacterales</taxon>
        <taxon>Lysobacteraceae</taxon>
        <taxon>Agrilutibacter</taxon>
    </lineage>
</organism>